<dbReference type="PANTHER" id="PTHR21299:SF1">
    <property type="entry name" value="PANTOATE--BETA-ALANINE LIGASE"/>
    <property type="match status" value="1"/>
</dbReference>
<evidence type="ECO:0000256" key="5">
    <source>
        <dbReference type="ARBA" id="ARBA00022741"/>
    </source>
</evidence>
<feature type="binding site" evidence="8">
    <location>
        <begin position="40"/>
        <end position="47"/>
    </location>
    <ligand>
        <name>ATP</name>
        <dbReference type="ChEBI" id="CHEBI:30616"/>
    </ligand>
</feature>
<comment type="pathway">
    <text evidence="1 8">Cofactor biosynthesis; (R)-pantothenate biosynthesis; (R)-pantothenate from (R)-pantoate and beta-alanine: step 1/1.</text>
</comment>
<keyword evidence="10" id="KW-1185">Reference proteome</keyword>
<organism evidence="9 10">
    <name type="scientific">Allochromatium tepidum</name>
    <dbReference type="NCBI Taxonomy" id="553982"/>
    <lineage>
        <taxon>Bacteria</taxon>
        <taxon>Pseudomonadati</taxon>
        <taxon>Pseudomonadota</taxon>
        <taxon>Gammaproteobacteria</taxon>
        <taxon>Chromatiales</taxon>
        <taxon>Chromatiaceae</taxon>
        <taxon>Allochromatium</taxon>
    </lineage>
</organism>
<evidence type="ECO:0000256" key="7">
    <source>
        <dbReference type="ARBA" id="ARBA00048258"/>
    </source>
</evidence>
<dbReference type="PANTHER" id="PTHR21299">
    <property type="entry name" value="CYTIDYLATE KINASE/PANTOATE-BETA-ALANINE LIGASE"/>
    <property type="match status" value="1"/>
</dbReference>
<dbReference type="InterPro" id="IPR014729">
    <property type="entry name" value="Rossmann-like_a/b/a_fold"/>
</dbReference>
<dbReference type="Pfam" id="PF02569">
    <property type="entry name" value="Pantoate_ligase"/>
    <property type="match status" value="1"/>
</dbReference>
<sequence length="292" mass="31579">MPSTAHAPSSLIQVERVADLRTQVRAWRAAGERIAFVPTMGNLHAGHLSLVREGRARAERVVASIFVNPLQFGPSEDLDAYPRTLDADRRQLDATGCDLLFTPGVSEIYPRGQDTQTRVEVPGISDILCGASRPGHFVGVATVVCKLLNMVQPDVALFGEKDFQQLLVIRRLVEDLALPVEIVGVPIARESDGLAMSSRNGYLTPEERGLAPALYRVLNATADALRAGEPVERAEQAGLEALAMAGLRPDYLSVRRAEDLAPACAGDRSLVILAAAYLGRARLIDNLRVDLD</sequence>
<dbReference type="InterPro" id="IPR042176">
    <property type="entry name" value="Pantoate_ligase_C"/>
</dbReference>
<dbReference type="EMBL" id="AP024563">
    <property type="protein sequence ID" value="BCU08048.1"/>
    <property type="molecule type" value="Genomic_DNA"/>
</dbReference>
<dbReference type="Gene3D" id="3.30.1300.10">
    <property type="entry name" value="Pantoate-beta-alanine ligase, C-terminal domain"/>
    <property type="match status" value="1"/>
</dbReference>
<comment type="function">
    <text evidence="8">Catalyzes the condensation of pantoate with beta-alanine in an ATP-dependent reaction via a pantoyl-adenylate intermediate.</text>
</comment>
<reference evidence="9 10" key="1">
    <citation type="submission" date="2021-04" db="EMBL/GenBank/DDBJ databases">
        <title>Complete genome sequencing of Allochromatium tepidum strain NZ.</title>
        <authorList>
            <person name="Tsukatani Y."/>
            <person name="Mori H."/>
        </authorList>
    </citation>
    <scope>NUCLEOTIDE SEQUENCE [LARGE SCALE GENOMIC DNA]</scope>
    <source>
        <strain evidence="9 10">NZ</strain>
    </source>
</reference>
<comment type="subcellular location">
    <subcellularLocation>
        <location evidence="8">Cytoplasm</location>
    </subcellularLocation>
</comment>
<protein>
    <recommendedName>
        <fullName evidence="8">Pantothenate synthetase</fullName>
        <shortName evidence="8">PS</shortName>
        <ecNumber evidence="8">6.3.2.1</ecNumber>
    </recommendedName>
    <alternativeName>
        <fullName evidence="8">Pantoate--beta-alanine ligase</fullName>
    </alternativeName>
    <alternativeName>
        <fullName evidence="8">Pantoate-activating enzyme</fullName>
    </alternativeName>
</protein>
<feature type="active site" description="Proton donor" evidence="8">
    <location>
        <position position="47"/>
    </location>
</feature>
<comment type="catalytic activity">
    <reaction evidence="7 8">
        <text>(R)-pantoate + beta-alanine + ATP = (R)-pantothenate + AMP + diphosphate + H(+)</text>
        <dbReference type="Rhea" id="RHEA:10912"/>
        <dbReference type="ChEBI" id="CHEBI:15378"/>
        <dbReference type="ChEBI" id="CHEBI:15980"/>
        <dbReference type="ChEBI" id="CHEBI:29032"/>
        <dbReference type="ChEBI" id="CHEBI:30616"/>
        <dbReference type="ChEBI" id="CHEBI:33019"/>
        <dbReference type="ChEBI" id="CHEBI:57966"/>
        <dbReference type="ChEBI" id="CHEBI:456215"/>
        <dbReference type="EC" id="6.3.2.1"/>
    </reaction>
</comment>
<feature type="binding site" evidence="8">
    <location>
        <position position="71"/>
    </location>
    <ligand>
        <name>(R)-pantoate</name>
        <dbReference type="ChEBI" id="CHEBI:15980"/>
    </ligand>
</feature>
<keyword evidence="3 8" id="KW-0436">Ligase</keyword>
<feature type="binding site" evidence="8">
    <location>
        <position position="165"/>
    </location>
    <ligand>
        <name>(R)-pantoate</name>
        <dbReference type="ChEBI" id="CHEBI:15980"/>
    </ligand>
</feature>
<dbReference type="EC" id="6.3.2.1" evidence="8"/>
<dbReference type="CDD" id="cd00560">
    <property type="entry name" value="PanC"/>
    <property type="match status" value="1"/>
</dbReference>
<keyword evidence="8" id="KW-0963">Cytoplasm</keyword>
<gene>
    <name evidence="8 9" type="primary">panC</name>
    <name evidence="9" type="ORF">Atep_27250</name>
</gene>
<comment type="similarity">
    <text evidence="2 8">Belongs to the pantothenate synthetase family.</text>
</comment>
<evidence type="ECO:0000313" key="10">
    <source>
        <dbReference type="Proteomes" id="UP000680679"/>
    </source>
</evidence>
<keyword evidence="5 8" id="KW-0547">Nucleotide-binding</keyword>
<evidence type="ECO:0000256" key="8">
    <source>
        <dbReference type="HAMAP-Rule" id="MF_00158"/>
    </source>
</evidence>
<proteinExistence type="inferred from homology"/>
<feature type="binding site" evidence="8">
    <location>
        <position position="188"/>
    </location>
    <ligand>
        <name>ATP</name>
        <dbReference type="ChEBI" id="CHEBI:30616"/>
    </ligand>
</feature>
<feature type="binding site" evidence="8">
    <location>
        <begin position="196"/>
        <end position="199"/>
    </location>
    <ligand>
        <name>ATP</name>
        <dbReference type="ChEBI" id="CHEBI:30616"/>
    </ligand>
</feature>
<evidence type="ECO:0000256" key="6">
    <source>
        <dbReference type="ARBA" id="ARBA00022840"/>
    </source>
</evidence>
<comment type="miscellaneous">
    <text evidence="8">The reaction proceeds by a bi uni uni bi ping pong mechanism.</text>
</comment>
<comment type="subunit">
    <text evidence="8">Homodimer.</text>
</comment>
<dbReference type="Proteomes" id="UP000680679">
    <property type="component" value="Chromosome"/>
</dbReference>
<feature type="binding site" evidence="8">
    <location>
        <position position="71"/>
    </location>
    <ligand>
        <name>beta-alanine</name>
        <dbReference type="ChEBI" id="CHEBI:57966"/>
    </ligand>
</feature>
<accession>A0ABM7QQ49</accession>
<evidence type="ECO:0000256" key="4">
    <source>
        <dbReference type="ARBA" id="ARBA00022655"/>
    </source>
</evidence>
<evidence type="ECO:0000256" key="3">
    <source>
        <dbReference type="ARBA" id="ARBA00022598"/>
    </source>
</evidence>
<name>A0ABM7QQ49_9GAMM</name>
<dbReference type="Gene3D" id="3.40.50.620">
    <property type="entry name" value="HUPs"/>
    <property type="match status" value="1"/>
</dbReference>
<evidence type="ECO:0000256" key="2">
    <source>
        <dbReference type="ARBA" id="ARBA00009256"/>
    </source>
</evidence>
<dbReference type="InterPro" id="IPR003721">
    <property type="entry name" value="Pantoate_ligase"/>
</dbReference>
<dbReference type="HAMAP" id="MF_00158">
    <property type="entry name" value="PanC"/>
    <property type="match status" value="1"/>
</dbReference>
<dbReference type="RefSeq" id="WP_213379083.1">
    <property type="nucleotide sequence ID" value="NZ_AP024563.1"/>
</dbReference>
<keyword evidence="6 8" id="KW-0067">ATP-binding</keyword>
<dbReference type="SUPFAM" id="SSF52374">
    <property type="entry name" value="Nucleotidylyl transferase"/>
    <property type="match status" value="1"/>
</dbReference>
<feature type="binding site" evidence="8">
    <location>
        <begin position="159"/>
        <end position="162"/>
    </location>
    <ligand>
        <name>ATP</name>
        <dbReference type="ChEBI" id="CHEBI:30616"/>
    </ligand>
</feature>
<dbReference type="NCBIfam" id="TIGR00018">
    <property type="entry name" value="panC"/>
    <property type="match status" value="1"/>
</dbReference>
<evidence type="ECO:0000313" key="9">
    <source>
        <dbReference type="EMBL" id="BCU08048.1"/>
    </source>
</evidence>
<evidence type="ECO:0000256" key="1">
    <source>
        <dbReference type="ARBA" id="ARBA00004990"/>
    </source>
</evidence>
<keyword evidence="4 8" id="KW-0566">Pantothenate biosynthesis</keyword>